<reference evidence="7 8" key="1">
    <citation type="submission" date="2018-03" db="EMBL/GenBank/DDBJ databases">
        <title>Genomic Encyclopedia of Archaeal and Bacterial Type Strains, Phase II (KMG-II): from individual species to whole genera.</title>
        <authorList>
            <person name="Goeker M."/>
        </authorList>
    </citation>
    <scope>NUCLEOTIDE SEQUENCE [LARGE SCALE GENOMIC DNA]</scope>
    <source>
        <strain evidence="7 8">DSM 13175</strain>
    </source>
</reference>
<sequence>MSTLDHHSRGRVFMKKLSDIKIGLVPKLLIAIVLGVLIGQLPFIPDFLLRIPVTISSLFSSLLAFIIPLMIVGYVVKGISDLTQGAGKLLGLNAVLAYSSTLIGGFIAYMVASAVFPLFIDASVRDTVSTETAALEPIFTLPLEPLFGVTSAIIFAFLFGIYISWLREEGKGEVMYGFFSEFGEIITLILKTIIIPGLPIYIFGNFLNLSYTGTAFSLLSVFWRVFLVVISLQLLLIVIMFLIAGFYTGKSPLFLLKNQIPGYFTALGTQSSAATIPVNMECAKNNGVSKEIREFVIPLSATIHLMGSIVTIVSCVTAVLLMFDMPHGFGMMSGFIATLGVAMVAAPGAPGGAIMSALPFVYMVGIDPTGTLGNLLITLYITQDSFGTAANVSGDNALALIIDKVYSSYFLKEPAPDIKGIKVKAAE</sequence>
<keyword evidence="8" id="KW-1185">Reference proteome</keyword>
<dbReference type="SUPFAM" id="SSF118215">
    <property type="entry name" value="Proton glutamate symport protein"/>
    <property type="match status" value="1"/>
</dbReference>
<comment type="subcellular location">
    <subcellularLocation>
        <location evidence="1">Membrane</location>
        <topology evidence="1">Multi-pass membrane protein</topology>
    </subcellularLocation>
</comment>
<feature type="transmembrane region" description="Helical" evidence="6">
    <location>
        <begin position="329"/>
        <end position="349"/>
    </location>
</feature>
<evidence type="ECO:0000313" key="7">
    <source>
        <dbReference type="EMBL" id="PRY83616.1"/>
    </source>
</evidence>
<dbReference type="GO" id="GO:0005886">
    <property type="term" value="C:plasma membrane"/>
    <property type="evidence" value="ECO:0007669"/>
    <property type="project" value="TreeGrafter"/>
</dbReference>
<protein>
    <submittedName>
        <fullName evidence="7">Na+/H+-dicarboxylate symporter</fullName>
    </submittedName>
</protein>
<evidence type="ECO:0000256" key="2">
    <source>
        <dbReference type="ARBA" id="ARBA00022448"/>
    </source>
</evidence>
<feature type="transmembrane region" description="Helical" evidence="6">
    <location>
        <begin position="295"/>
        <end position="323"/>
    </location>
</feature>
<evidence type="ECO:0000256" key="6">
    <source>
        <dbReference type="SAM" id="Phobius"/>
    </source>
</evidence>
<feature type="transmembrane region" description="Helical" evidence="6">
    <location>
        <begin position="20"/>
        <end position="43"/>
    </location>
</feature>
<keyword evidence="3 6" id="KW-0812">Transmembrane</keyword>
<feature type="transmembrane region" description="Helical" evidence="6">
    <location>
        <begin position="96"/>
        <end position="120"/>
    </location>
</feature>
<evidence type="ECO:0000256" key="1">
    <source>
        <dbReference type="ARBA" id="ARBA00004141"/>
    </source>
</evidence>
<dbReference type="InterPro" id="IPR001991">
    <property type="entry name" value="Na-dicarboxylate_symporter"/>
</dbReference>
<proteinExistence type="predicted"/>
<evidence type="ECO:0000256" key="5">
    <source>
        <dbReference type="ARBA" id="ARBA00023136"/>
    </source>
</evidence>
<dbReference type="PRINTS" id="PR00173">
    <property type="entry name" value="EDTRNSPORT"/>
</dbReference>
<keyword evidence="5 6" id="KW-0472">Membrane</keyword>
<organism evidence="7 8">
    <name type="scientific">Alkalibacterium olivapovliticus</name>
    <dbReference type="NCBI Taxonomy" id="99907"/>
    <lineage>
        <taxon>Bacteria</taxon>
        <taxon>Bacillati</taxon>
        <taxon>Bacillota</taxon>
        <taxon>Bacilli</taxon>
        <taxon>Lactobacillales</taxon>
        <taxon>Carnobacteriaceae</taxon>
        <taxon>Alkalibacterium</taxon>
    </lineage>
</organism>
<evidence type="ECO:0000256" key="4">
    <source>
        <dbReference type="ARBA" id="ARBA00022989"/>
    </source>
</evidence>
<dbReference type="PANTHER" id="PTHR42865:SF8">
    <property type="entry name" value="SERINE_THREONINE TRANSPORTER SSTT"/>
    <property type="match status" value="1"/>
</dbReference>
<feature type="transmembrane region" description="Helical" evidence="6">
    <location>
        <begin position="178"/>
        <end position="202"/>
    </location>
</feature>
<evidence type="ECO:0000313" key="8">
    <source>
        <dbReference type="Proteomes" id="UP000238205"/>
    </source>
</evidence>
<feature type="transmembrane region" description="Helical" evidence="6">
    <location>
        <begin position="146"/>
        <end position="166"/>
    </location>
</feature>
<accession>A0A2T0WAF5</accession>
<name>A0A2T0WAF5_9LACT</name>
<evidence type="ECO:0000256" key="3">
    <source>
        <dbReference type="ARBA" id="ARBA00022692"/>
    </source>
</evidence>
<feature type="transmembrane region" description="Helical" evidence="6">
    <location>
        <begin position="222"/>
        <end position="247"/>
    </location>
</feature>
<dbReference type="AlphaFoldDB" id="A0A2T0WAF5"/>
<feature type="transmembrane region" description="Helical" evidence="6">
    <location>
        <begin position="55"/>
        <end position="76"/>
    </location>
</feature>
<dbReference type="Pfam" id="PF00375">
    <property type="entry name" value="SDF"/>
    <property type="match status" value="1"/>
</dbReference>
<gene>
    <name evidence="7" type="ORF">CLV38_10339</name>
</gene>
<dbReference type="GO" id="GO:0005295">
    <property type="term" value="F:neutral L-amino acid:sodium symporter activity"/>
    <property type="evidence" value="ECO:0007669"/>
    <property type="project" value="TreeGrafter"/>
</dbReference>
<dbReference type="PANTHER" id="PTHR42865">
    <property type="entry name" value="PROTON/GLUTAMATE-ASPARTATE SYMPORTER"/>
    <property type="match status" value="1"/>
</dbReference>
<dbReference type="EMBL" id="PVTO01000003">
    <property type="protein sequence ID" value="PRY83616.1"/>
    <property type="molecule type" value="Genomic_DNA"/>
</dbReference>
<keyword evidence="4 6" id="KW-1133">Transmembrane helix</keyword>
<comment type="caution">
    <text evidence="7">The sequence shown here is derived from an EMBL/GenBank/DDBJ whole genome shotgun (WGS) entry which is preliminary data.</text>
</comment>
<keyword evidence="2" id="KW-0813">Transport</keyword>
<dbReference type="InterPro" id="IPR036458">
    <property type="entry name" value="Na:dicarbo_symporter_sf"/>
</dbReference>
<dbReference type="GO" id="GO:0032329">
    <property type="term" value="P:serine transport"/>
    <property type="evidence" value="ECO:0007669"/>
    <property type="project" value="TreeGrafter"/>
</dbReference>
<dbReference type="Proteomes" id="UP000238205">
    <property type="component" value="Unassembled WGS sequence"/>
</dbReference>
<dbReference type="Gene3D" id="1.10.3860.10">
    <property type="entry name" value="Sodium:dicarboxylate symporter"/>
    <property type="match status" value="1"/>
</dbReference>